<evidence type="ECO:0000313" key="2">
    <source>
        <dbReference type="Proteomes" id="UP000178661"/>
    </source>
</evidence>
<dbReference type="Proteomes" id="UP000178661">
    <property type="component" value="Unassembled WGS sequence"/>
</dbReference>
<gene>
    <name evidence="1" type="ORF">A3G98_00290</name>
</gene>
<organism evidence="1 2">
    <name type="scientific">Candidatus Nomurabacteria bacterium RIFCSPLOWO2_12_FULL_37_8</name>
    <dbReference type="NCBI Taxonomy" id="1801793"/>
    <lineage>
        <taxon>Bacteria</taxon>
        <taxon>Candidatus Nomuraibacteriota</taxon>
    </lineage>
</organism>
<reference evidence="1 2" key="1">
    <citation type="journal article" date="2016" name="Nat. Commun.">
        <title>Thousands of microbial genomes shed light on interconnected biogeochemical processes in an aquifer system.</title>
        <authorList>
            <person name="Anantharaman K."/>
            <person name="Brown C.T."/>
            <person name="Hug L.A."/>
            <person name="Sharon I."/>
            <person name="Castelle C.J."/>
            <person name="Probst A.J."/>
            <person name="Thomas B.C."/>
            <person name="Singh A."/>
            <person name="Wilkins M.J."/>
            <person name="Karaoz U."/>
            <person name="Brodie E.L."/>
            <person name="Williams K.H."/>
            <person name="Hubbard S.S."/>
            <person name="Banfield J.F."/>
        </authorList>
    </citation>
    <scope>NUCLEOTIDE SEQUENCE [LARGE SCALE GENOMIC DNA]</scope>
</reference>
<protein>
    <submittedName>
        <fullName evidence="1">Uncharacterized protein</fullName>
    </submittedName>
</protein>
<name>A0A1F6Y589_9BACT</name>
<sequence>MVENFTDKHSLNDRLIKLGHGIQAIAEALGNAGLQEVGISKVEKSSAQYKISTTHYQEILIEDFIKIRYDFLDDITHTVDSQEHERIKKYMDSLFLILRKVKEKNDEAKNGHGAQIE</sequence>
<evidence type="ECO:0000313" key="1">
    <source>
        <dbReference type="EMBL" id="OGJ01524.1"/>
    </source>
</evidence>
<proteinExistence type="predicted"/>
<accession>A0A1F6Y589</accession>
<comment type="caution">
    <text evidence="1">The sequence shown here is derived from an EMBL/GenBank/DDBJ whole genome shotgun (WGS) entry which is preliminary data.</text>
</comment>
<dbReference type="AlphaFoldDB" id="A0A1F6Y589"/>
<dbReference type="EMBL" id="MFVR01000017">
    <property type="protein sequence ID" value="OGJ01524.1"/>
    <property type="molecule type" value="Genomic_DNA"/>
</dbReference>